<dbReference type="EMBL" id="QGLL01000008">
    <property type="protein sequence ID" value="PXY82363.1"/>
    <property type="molecule type" value="Genomic_DNA"/>
</dbReference>
<dbReference type="RefSeq" id="WP_110452560.1">
    <property type="nucleotide sequence ID" value="NZ_QGLL01000008.1"/>
</dbReference>
<dbReference type="PANTHER" id="PTHR43163">
    <property type="entry name" value="DIPEPTIDE TRANSPORT SYSTEM PERMEASE PROTEIN DPPB-RELATED"/>
    <property type="match status" value="1"/>
</dbReference>
<dbReference type="Proteomes" id="UP000247744">
    <property type="component" value="Unassembled WGS sequence"/>
</dbReference>
<evidence type="ECO:0000256" key="1">
    <source>
        <dbReference type="ARBA" id="ARBA00004651"/>
    </source>
</evidence>
<dbReference type="InterPro" id="IPR045621">
    <property type="entry name" value="BPD_transp_1_N"/>
</dbReference>
<dbReference type="OrthoDB" id="9778910at2"/>
<accession>A0A318M7F9</accession>
<feature type="transmembrane region" description="Helical" evidence="7">
    <location>
        <begin position="135"/>
        <end position="156"/>
    </location>
</feature>
<feature type="transmembrane region" description="Helical" evidence="7">
    <location>
        <begin position="101"/>
        <end position="123"/>
    </location>
</feature>
<feature type="transmembrane region" description="Helical" evidence="7">
    <location>
        <begin position="290"/>
        <end position="311"/>
    </location>
</feature>
<keyword evidence="5 7" id="KW-1133">Transmembrane helix</keyword>
<keyword evidence="6 7" id="KW-0472">Membrane</keyword>
<sequence length="326" mass="34828">MARFLMRRLVLFLLALMGISLLIFLALRILPGDMAAVMAGLDAPPERVDRLRRQMGLGRSYPRQYLDWISDFLKGDLGRSILTNRSIASQVGIRAQITFPLILLGLGVALLLGIPLGCAAALARSPRMQSFSHMAAIVGGSVPALWSGLLLIMLFAKGSGLIGLLPSQGFPALGWAQPGQALSSLTLPALSTGIIVGAGIMRYTRSLLTDMLSSGYVDMGMACGMTRTQAALRIGLRLASPQLVSVVGLTMAEMITGVMVSENLFALPGLGSMLITDVGNRDLPAVQSELLLLAAFFLFLGLLVDVTHRLIDPRFRGAARQEVADR</sequence>
<dbReference type="CDD" id="cd06261">
    <property type="entry name" value="TM_PBP2"/>
    <property type="match status" value="1"/>
</dbReference>
<evidence type="ECO:0000259" key="8">
    <source>
        <dbReference type="PROSITE" id="PS50928"/>
    </source>
</evidence>
<comment type="subcellular location">
    <subcellularLocation>
        <location evidence="1 7">Cell membrane</location>
        <topology evidence="1 7">Multi-pass membrane protein</topology>
    </subcellularLocation>
</comment>
<evidence type="ECO:0000256" key="4">
    <source>
        <dbReference type="ARBA" id="ARBA00022692"/>
    </source>
</evidence>
<dbReference type="Pfam" id="PF19300">
    <property type="entry name" value="BPD_transp_1_N"/>
    <property type="match status" value="1"/>
</dbReference>
<evidence type="ECO:0000256" key="3">
    <source>
        <dbReference type="ARBA" id="ARBA00022475"/>
    </source>
</evidence>
<dbReference type="GO" id="GO:0005886">
    <property type="term" value="C:plasma membrane"/>
    <property type="evidence" value="ECO:0007669"/>
    <property type="project" value="UniProtKB-SubCell"/>
</dbReference>
<dbReference type="PANTHER" id="PTHR43163:SF3">
    <property type="entry name" value="PEPTIDE ABC TRANSPORTER PERMEASE PROTEIN"/>
    <property type="match status" value="1"/>
</dbReference>
<evidence type="ECO:0000313" key="10">
    <source>
        <dbReference type="Proteomes" id="UP000247744"/>
    </source>
</evidence>
<comment type="similarity">
    <text evidence="7">Belongs to the binding-protein-dependent transport system permease family.</text>
</comment>
<keyword evidence="2 7" id="KW-0813">Transport</keyword>
<gene>
    <name evidence="9" type="ORF">DKK75_05545</name>
</gene>
<evidence type="ECO:0000256" key="5">
    <source>
        <dbReference type="ARBA" id="ARBA00022989"/>
    </source>
</evidence>
<proteinExistence type="inferred from homology"/>
<organism evidence="9 10">
    <name type="scientific">Bifidobacterium asteroides</name>
    <dbReference type="NCBI Taxonomy" id="1684"/>
    <lineage>
        <taxon>Bacteria</taxon>
        <taxon>Bacillati</taxon>
        <taxon>Actinomycetota</taxon>
        <taxon>Actinomycetes</taxon>
        <taxon>Bifidobacteriales</taxon>
        <taxon>Bifidobacteriaceae</taxon>
        <taxon>Bifidobacterium</taxon>
    </lineage>
</organism>
<dbReference type="AlphaFoldDB" id="A0A318M7F9"/>
<dbReference type="Gene3D" id="1.10.3720.10">
    <property type="entry name" value="MetI-like"/>
    <property type="match status" value="1"/>
</dbReference>
<reference evidence="9 10" key="1">
    <citation type="submission" date="2018-05" db="EMBL/GenBank/DDBJ databases">
        <title>Reference genomes for bee gut microbiota database.</title>
        <authorList>
            <person name="Ellegaard K.M."/>
        </authorList>
    </citation>
    <scope>NUCLEOTIDE SEQUENCE [LARGE SCALE GENOMIC DNA]</scope>
    <source>
        <strain evidence="9 10">ESL0200</strain>
    </source>
</reference>
<dbReference type="InterPro" id="IPR035906">
    <property type="entry name" value="MetI-like_sf"/>
</dbReference>
<dbReference type="SUPFAM" id="SSF161098">
    <property type="entry name" value="MetI-like"/>
    <property type="match status" value="1"/>
</dbReference>
<evidence type="ECO:0000313" key="9">
    <source>
        <dbReference type="EMBL" id="PXY82363.1"/>
    </source>
</evidence>
<feature type="domain" description="ABC transmembrane type-1" evidence="8">
    <location>
        <begin position="95"/>
        <end position="304"/>
    </location>
</feature>
<evidence type="ECO:0000256" key="6">
    <source>
        <dbReference type="ARBA" id="ARBA00023136"/>
    </source>
</evidence>
<feature type="transmembrane region" description="Helical" evidence="7">
    <location>
        <begin position="243"/>
        <end position="270"/>
    </location>
</feature>
<protein>
    <submittedName>
        <fullName evidence="9">ABC transporter permease</fullName>
    </submittedName>
</protein>
<keyword evidence="4 7" id="KW-0812">Transmembrane</keyword>
<feature type="transmembrane region" description="Helical" evidence="7">
    <location>
        <begin position="181"/>
        <end position="201"/>
    </location>
</feature>
<evidence type="ECO:0000256" key="2">
    <source>
        <dbReference type="ARBA" id="ARBA00022448"/>
    </source>
</evidence>
<dbReference type="InterPro" id="IPR000515">
    <property type="entry name" value="MetI-like"/>
</dbReference>
<comment type="caution">
    <text evidence="9">The sequence shown here is derived from an EMBL/GenBank/DDBJ whole genome shotgun (WGS) entry which is preliminary data.</text>
</comment>
<keyword evidence="3" id="KW-1003">Cell membrane</keyword>
<name>A0A318M7F9_9BIFI</name>
<evidence type="ECO:0000256" key="7">
    <source>
        <dbReference type="RuleBase" id="RU363032"/>
    </source>
</evidence>
<dbReference type="PROSITE" id="PS50928">
    <property type="entry name" value="ABC_TM1"/>
    <property type="match status" value="1"/>
</dbReference>
<dbReference type="Pfam" id="PF00528">
    <property type="entry name" value="BPD_transp_1"/>
    <property type="match status" value="1"/>
</dbReference>
<dbReference type="GO" id="GO:0055085">
    <property type="term" value="P:transmembrane transport"/>
    <property type="evidence" value="ECO:0007669"/>
    <property type="project" value="InterPro"/>
</dbReference>